<evidence type="ECO:0000313" key="2">
    <source>
        <dbReference type="Proteomes" id="UP001519460"/>
    </source>
</evidence>
<dbReference type="EMBL" id="JACVVK020000073">
    <property type="protein sequence ID" value="KAK7495602.1"/>
    <property type="molecule type" value="Genomic_DNA"/>
</dbReference>
<dbReference type="Proteomes" id="UP001519460">
    <property type="component" value="Unassembled WGS sequence"/>
</dbReference>
<feature type="non-terminal residue" evidence="1">
    <location>
        <position position="1"/>
    </location>
</feature>
<feature type="non-terminal residue" evidence="1">
    <location>
        <position position="171"/>
    </location>
</feature>
<proteinExistence type="predicted"/>
<sequence>RRVAAWQGAGTSGPISANIVHVPRADSILRNWLQDLARGSDAVWVLIQALIVLLSNLSGRLEELWALDVRTTLPAPVSQASGFGGPVPELSSLILYQTSADGATDPLGGHVCSETLRLEREARGTSSSVHGCEDNRCIVDGSLRRLITADPVGTEPATPTFSQTVVPVFKQ</sequence>
<dbReference type="AlphaFoldDB" id="A0ABD0L824"/>
<keyword evidence="2" id="KW-1185">Reference proteome</keyword>
<organism evidence="1 2">
    <name type="scientific">Batillaria attramentaria</name>
    <dbReference type="NCBI Taxonomy" id="370345"/>
    <lineage>
        <taxon>Eukaryota</taxon>
        <taxon>Metazoa</taxon>
        <taxon>Spiralia</taxon>
        <taxon>Lophotrochozoa</taxon>
        <taxon>Mollusca</taxon>
        <taxon>Gastropoda</taxon>
        <taxon>Caenogastropoda</taxon>
        <taxon>Sorbeoconcha</taxon>
        <taxon>Cerithioidea</taxon>
        <taxon>Batillariidae</taxon>
        <taxon>Batillaria</taxon>
    </lineage>
</organism>
<gene>
    <name evidence="1" type="ORF">BaRGS_00013049</name>
</gene>
<reference evidence="1 2" key="1">
    <citation type="journal article" date="2023" name="Sci. Data">
        <title>Genome assembly of the Korean intertidal mud-creeper Batillaria attramentaria.</title>
        <authorList>
            <person name="Patra A.K."/>
            <person name="Ho P.T."/>
            <person name="Jun S."/>
            <person name="Lee S.J."/>
            <person name="Kim Y."/>
            <person name="Won Y.J."/>
        </authorList>
    </citation>
    <scope>NUCLEOTIDE SEQUENCE [LARGE SCALE GENOMIC DNA]</scope>
    <source>
        <strain evidence="1">Wonlab-2016</strain>
    </source>
</reference>
<evidence type="ECO:0000313" key="1">
    <source>
        <dbReference type="EMBL" id="KAK7495602.1"/>
    </source>
</evidence>
<name>A0ABD0L824_9CAEN</name>
<protein>
    <submittedName>
        <fullName evidence="1">Uncharacterized protein</fullName>
    </submittedName>
</protein>
<accession>A0ABD0L824</accession>
<comment type="caution">
    <text evidence="1">The sequence shown here is derived from an EMBL/GenBank/DDBJ whole genome shotgun (WGS) entry which is preliminary data.</text>
</comment>